<dbReference type="VEuPathDB" id="FungiDB:BO97DRAFT_403499"/>
<dbReference type="GeneID" id="37199040"/>
<reference evidence="2 3" key="1">
    <citation type="submission" date="2018-02" db="EMBL/GenBank/DDBJ databases">
        <title>The genomes of Aspergillus section Nigri reveals drivers in fungal speciation.</title>
        <authorList>
            <consortium name="DOE Joint Genome Institute"/>
            <person name="Vesth T.C."/>
            <person name="Nybo J."/>
            <person name="Theobald S."/>
            <person name="Brandl J."/>
            <person name="Frisvad J.C."/>
            <person name="Nielsen K.F."/>
            <person name="Lyhne E.K."/>
            <person name="Kogle M.E."/>
            <person name="Kuo A."/>
            <person name="Riley R."/>
            <person name="Clum A."/>
            <person name="Nolan M."/>
            <person name="Lipzen A."/>
            <person name="Salamov A."/>
            <person name="Henrissat B."/>
            <person name="Wiebenga A."/>
            <person name="De vries R.P."/>
            <person name="Grigoriev I.V."/>
            <person name="Mortensen U.H."/>
            <person name="Andersen M.R."/>
            <person name="Baker S.E."/>
        </authorList>
    </citation>
    <scope>NUCLEOTIDE SEQUENCE [LARGE SCALE GENOMIC DNA]</scope>
    <source>
        <strain evidence="2 3">CBS 101889</strain>
    </source>
</reference>
<protein>
    <submittedName>
        <fullName evidence="2">Uncharacterized protein</fullName>
    </submittedName>
</protein>
<keyword evidence="3" id="KW-1185">Reference proteome</keyword>
<accession>A0A395I6P2</accession>
<evidence type="ECO:0000313" key="2">
    <source>
        <dbReference type="EMBL" id="RAL15516.1"/>
    </source>
</evidence>
<dbReference type="AlphaFoldDB" id="A0A395I6P2"/>
<proteinExistence type="predicted"/>
<name>A0A395I6P2_ASPHC</name>
<gene>
    <name evidence="2" type="ORF">BO97DRAFT_403499</name>
</gene>
<evidence type="ECO:0000313" key="3">
    <source>
        <dbReference type="Proteomes" id="UP000248961"/>
    </source>
</evidence>
<feature type="region of interest" description="Disordered" evidence="1">
    <location>
        <begin position="1"/>
        <end position="23"/>
    </location>
</feature>
<evidence type="ECO:0000256" key="1">
    <source>
        <dbReference type="SAM" id="MobiDB-lite"/>
    </source>
</evidence>
<dbReference type="RefSeq" id="XP_025554670.1">
    <property type="nucleotide sequence ID" value="XM_025694751.1"/>
</dbReference>
<organism evidence="2 3">
    <name type="scientific">Aspergillus homomorphus (strain CBS 101889)</name>
    <dbReference type="NCBI Taxonomy" id="1450537"/>
    <lineage>
        <taxon>Eukaryota</taxon>
        <taxon>Fungi</taxon>
        <taxon>Dikarya</taxon>
        <taxon>Ascomycota</taxon>
        <taxon>Pezizomycotina</taxon>
        <taxon>Eurotiomycetes</taxon>
        <taxon>Eurotiomycetidae</taxon>
        <taxon>Eurotiales</taxon>
        <taxon>Aspergillaceae</taxon>
        <taxon>Aspergillus</taxon>
        <taxon>Aspergillus subgen. Circumdati</taxon>
    </lineage>
</organism>
<sequence length="68" mass="7773">MEKAETEKEPQTRRSVTEAKKHSWESGLRVVLELSYLVRHPMENKKGSPPASSPIRQISSAMLLFLNH</sequence>
<dbReference type="EMBL" id="KZ824271">
    <property type="protein sequence ID" value="RAL15516.1"/>
    <property type="molecule type" value="Genomic_DNA"/>
</dbReference>
<dbReference type="Proteomes" id="UP000248961">
    <property type="component" value="Unassembled WGS sequence"/>
</dbReference>